<proteinExistence type="inferred from homology"/>
<comment type="caution">
    <text evidence="9">The sequence shown here is derived from an EMBL/GenBank/DDBJ whole genome shotgun (WGS) entry which is preliminary data.</text>
</comment>
<dbReference type="RefSeq" id="WP_190180465.1">
    <property type="nucleotide sequence ID" value="NZ_BMVF01000017.1"/>
</dbReference>
<protein>
    <recommendedName>
        <fullName evidence="2">glycerophosphodiester phosphodiesterase</fullName>
        <ecNumber evidence="2">3.1.4.46</ecNumber>
    </recommendedName>
</protein>
<dbReference type="AlphaFoldDB" id="A0A918Y834"/>
<dbReference type="Gene3D" id="3.20.20.190">
    <property type="entry name" value="Phosphatidylinositol (PI) phosphodiesterase"/>
    <property type="match status" value="1"/>
</dbReference>
<comment type="catalytic activity">
    <reaction evidence="6">
        <text>a sn-glycero-3-phosphodiester + H2O = an alcohol + sn-glycerol 3-phosphate + H(+)</text>
        <dbReference type="Rhea" id="RHEA:12969"/>
        <dbReference type="ChEBI" id="CHEBI:15377"/>
        <dbReference type="ChEBI" id="CHEBI:15378"/>
        <dbReference type="ChEBI" id="CHEBI:30879"/>
        <dbReference type="ChEBI" id="CHEBI:57597"/>
        <dbReference type="ChEBI" id="CHEBI:83408"/>
        <dbReference type="EC" id="3.1.4.46"/>
    </reaction>
</comment>
<evidence type="ECO:0000256" key="4">
    <source>
        <dbReference type="ARBA" id="ARBA00022798"/>
    </source>
</evidence>
<evidence type="ECO:0000256" key="7">
    <source>
        <dbReference type="SAM" id="MobiDB-lite"/>
    </source>
</evidence>
<evidence type="ECO:0000259" key="8">
    <source>
        <dbReference type="PROSITE" id="PS51704"/>
    </source>
</evidence>
<dbReference type="InterPro" id="IPR006311">
    <property type="entry name" value="TAT_signal"/>
</dbReference>
<feature type="domain" description="GP-PDE" evidence="8">
    <location>
        <begin position="81"/>
        <end position="408"/>
    </location>
</feature>
<keyword evidence="5" id="KW-0378">Hydrolase</keyword>
<sequence length="414" mass="44457">MGTQESDEQGRRTGRATGGITGRITGRRALLGAAALGAGGAVLGLPGTAGAAQGGPARDGAALREAAGRGGAGPVGRLPKPAIIGHRGAAGYRPEHTFGSYELALDLGADIVEAGDLVPTRDGHLVCRHEPEIGGTTDVADHPEFAGRRTTKTVDGVPTTGWFTEDFTLAELKRLRAVERIPANRPHNTLYNGRWEIPTFEEVLKWQDEQTRRRGRQVIVYPETKHPTYFRGLGLGLEERVAGLLRRHGKDRRNSPVILQSFEPTSIQRLNRLVDNPLVVLLSGAGTRPYDFVAGGDPRTVADLITPEGLEEIASYAQGIGPTVDLVIPKDEDGNLTEPSSLVRDAHAAGLILHPYTVRNENPFLPPKFRKGTAADGYGDVFGVFQAYFATGIDGVFTDNADTGVLAREDFLRR</sequence>
<dbReference type="GO" id="GO:0006071">
    <property type="term" value="P:glycerol metabolic process"/>
    <property type="evidence" value="ECO:0007669"/>
    <property type="project" value="UniProtKB-KW"/>
</dbReference>
<dbReference type="PROSITE" id="PS51704">
    <property type="entry name" value="GP_PDE"/>
    <property type="match status" value="1"/>
</dbReference>
<evidence type="ECO:0000256" key="1">
    <source>
        <dbReference type="ARBA" id="ARBA00007277"/>
    </source>
</evidence>
<dbReference type="GO" id="GO:0042597">
    <property type="term" value="C:periplasmic space"/>
    <property type="evidence" value="ECO:0007669"/>
    <property type="project" value="TreeGrafter"/>
</dbReference>
<evidence type="ECO:0000256" key="5">
    <source>
        <dbReference type="ARBA" id="ARBA00022801"/>
    </source>
</evidence>
<dbReference type="InterPro" id="IPR017946">
    <property type="entry name" value="PLC-like_Pdiesterase_TIM-brl"/>
</dbReference>
<keyword evidence="3" id="KW-0732">Signal</keyword>
<name>A0A918Y834_9ACTN</name>
<evidence type="ECO:0000313" key="9">
    <source>
        <dbReference type="EMBL" id="GHD94214.1"/>
    </source>
</evidence>
<dbReference type="GO" id="GO:0008889">
    <property type="term" value="F:glycerophosphodiester phosphodiesterase activity"/>
    <property type="evidence" value="ECO:0007669"/>
    <property type="project" value="UniProtKB-EC"/>
</dbReference>
<feature type="region of interest" description="Disordered" evidence="7">
    <location>
        <begin position="1"/>
        <end position="20"/>
    </location>
</feature>
<evidence type="ECO:0000313" key="10">
    <source>
        <dbReference type="Proteomes" id="UP000608955"/>
    </source>
</evidence>
<dbReference type="PANTHER" id="PTHR43620:SF7">
    <property type="entry name" value="GLYCEROPHOSPHODIESTER PHOSPHODIESTERASE GDPD5-RELATED"/>
    <property type="match status" value="1"/>
</dbReference>
<organism evidence="9 10">
    <name type="scientific">Streptomyces naganishii JCM 4654</name>
    <dbReference type="NCBI Taxonomy" id="1306179"/>
    <lineage>
        <taxon>Bacteria</taxon>
        <taxon>Bacillati</taxon>
        <taxon>Actinomycetota</taxon>
        <taxon>Actinomycetes</taxon>
        <taxon>Kitasatosporales</taxon>
        <taxon>Streptomycetaceae</taxon>
        <taxon>Streptomyces</taxon>
    </lineage>
</organism>
<reference evidence="9" key="1">
    <citation type="journal article" date="2014" name="Int. J. Syst. Evol. Microbiol.">
        <title>Complete genome sequence of Corynebacterium casei LMG S-19264T (=DSM 44701T), isolated from a smear-ripened cheese.</title>
        <authorList>
            <consortium name="US DOE Joint Genome Institute (JGI-PGF)"/>
            <person name="Walter F."/>
            <person name="Albersmeier A."/>
            <person name="Kalinowski J."/>
            <person name="Ruckert C."/>
        </authorList>
    </citation>
    <scope>NUCLEOTIDE SEQUENCE</scope>
    <source>
        <strain evidence="9">JCM 4654</strain>
    </source>
</reference>
<dbReference type="InterPro" id="IPR030395">
    <property type="entry name" value="GP_PDE_dom"/>
</dbReference>
<dbReference type="PANTHER" id="PTHR43620">
    <property type="entry name" value="GLYCEROPHOSPHORYL DIESTER PHOSPHODIESTERASE"/>
    <property type="match status" value="1"/>
</dbReference>
<dbReference type="GO" id="GO:0006629">
    <property type="term" value="P:lipid metabolic process"/>
    <property type="evidence" value="ECO:0007669"/>
    <property type="project" value="InterPro"/>
</dbReference>
<gene>
    <name evidence="9" type="ORF">GCM10010508_53940</name>
</gene>
<reference evidence="9" key="2">
    <citation type="submission" date="2020-09" db="EMBL/GenBank/DDBJ databases">
        <authorList>
            <person name="Sun Q."/>
            <person name="Ohkuma M."/>
        </authorList>
    </citation>
    <scope>NUCLEOTIDE SEQUENCE</scope>
    <source>
        <strain evidence="9">JCM 4654</strain>
    </source>
</reference>
<comment type="similarity">
    <text evidence="1">Belongs to the glycerophosphoryl diester phosphodiesterase family.</text>
</comment>
<evidence type="ECO:0000256" key="3">
    <source>
        <dbReference type="ARBA" id="ARBA00022729"/>
    </source>
</evidence>
<dbReference type="EMBL" id="BMVF01000017">
    <property type="protein sequence ID" value="GHD94214.1"/>
    <property type="molecule type" value="Genomic_DNA"/>
</dbReference>
<keyword evidence="4" id="KW-0319">Glycerol metabolism</keyword>
<dbReference type="SUPFAM" id="SSF51695">
    <property type="entry name" value="PLC-like phosphodiesterases"/>
    <property type="match status" value="1"/>
</dbReference>
<accession>A0A918Y834</accession>
<keyword evidence="10" id="KW-1185">Reference proteome</keyword>
<evidence type="ECO:0000256" key="6">
    <source>
        <dbReference type="ARBA" id="ARBA00047512"/>
    </source>
</evidence>
<dbReference type="CDD" id="cd08602">
    <property type="entry name" value="GDPD_ScGlpQ1_like"/>
    <property type="match status" value="1"/>
</dbReference>
<evidence type="ECO:0000256" key="2">
    <source>
        <dbReference type="ARBA" id="ARBA00012247"/>
    </source>
</evidence>
<dbReference type="FunFam" id="3.20.20.190:FF:000050">
    <property type="entry name" value="Glycerophosphoryl diester phosphodiesterase"/>
    <property type="match status" value="1"/>
</dbReference>
<dbReference type="PROSITE" id="PS51318">
    <property type="entry name" value="TAT"/>
    <property type="match status" value="1"/>
</dbReference>
<dbReference type="Pfam" id="PF03009">
    <property type="entry name" value="GDPD"/>
    <property type="match status" value="1"/>
</dbReference>
<dbReference type="EC" id="3.1.4.46" evidence="2"/>
<dbReference type="Proteomes" id="UP000608955">
    <property type="component" value="Unassembled WGS sequence"/>
</dbReference>